<keyword evidence="1" id="KW-1133">Transmembrane helix</keyword>
<protein>
    <submittedName>
        <fullName evidence="2">Uncharacterized protein</fullName>
    </submittedName>
</protein>
<comment type="caution">
    <text evidence="2">The sequence shown here is derived from an EMBL/GenBank/DDBJ whole genome shotgun (WGS) entry which is preliminary data.</text>
</comment>
<organism evidence="2 3">
    <name type="scientific">Microcystis aeruginosa NIES-4325</name>
    <dbReference type="NCBI Taxonomy" id="2569534"/>
    <lineage>
        <taxon>Bacteria</taxon>
        <taxon>Bacillati</taxon>
        <taxon>Cyanobacteriota</taxon>
        <taxon>Cyanophyceae</taxon>
        <taxon>Oscillatoriophycideae</taxon>
        <taxon>Chroococcales</taxon>
        <taxon>Microcystaceae</taxon>
        <taxon>Microcystis</taxon>
    </lineage>
</organism>
<evidence type="ECO:0000256" key="1">
    <source>
        <dbReference type="SAM" id="Phobius"/>
    </source>
</evidence>
<feature type="transmembrane region" description="Helical" evidence="1">
    <location>
        <begin position="43"/>
        <end position="73"/>
    </location>
</feature>
<dbReference type="EMBL" id="BJKP01000074">
    <property type="protein sequence ID" value="GEA29022.1"/>
    <property type="molecule type" value="Genomic_DNA"/>
</dbReference>
<dbReference type="RefSeq" id="WP_238707357.1">
    <property type="nucleotide sequence ID" value="NZ_BJKP01000074.1"/>
</dbReference>
<keyword evidence="1" id="KW-0472">Membrane</keyword>
<dbReference type="AlphaFoldDB" id="A0A5J4FCP9"/>
<gene>
    <name evidence="2" type="ORF">MiAbW_03604</name>
</gene>
<sequence>MLIPIVHTVFIWIISAFKLPASYRSALGENAHRFGSCNQRLGLAWAIVATTLFLPVVDILSFVAYVVLMIIYWQKLNKMQKYSVSHSQKVHSRP</sequence>
<reference evidence="2 3" key="1">
    <citation type="journal article" date="2019" name="FEMS Microbiol. Lett.">
        <title>A novel salt-tolerant genotype illuminates the sucrose gene evolution in freshwater bloom-forming cyanobacterium Microcystis aeruginosa.</title>
        <authorList>
            <person name="Tanabe Y."/>
            <person name="Yamaguchi H."/>
            <person name="Sano T."/>
            <person name="Kawachi M."/>
        </authorList>
    </citation>
    <scope>NUCLEOTIDE SEQUENCE [LARGE SCALE GENOMIC DNA]</scope>
    <source>
        <strain evidence="2 3">NIES-4325</strain>
    </source>
</reference>
<dbReference type="Proteomes" id="UP000376575">
    <property type="component" value="Unassembled WGS sequence"/>
</dbReference>
<evidence type="ECO:0000313" key="2">
    <source>
        <dbReference type="EMBL" id="GEA29022.1"/>
    </source>
</evidence>
<accession>A0A5J4FCP9</accession>
<evidence type="ECO:0000313" key="3">
    <source>
        <dbReference type="Proteomes" id="UP000376575"/>
    </source>
</evidence>
<proteinExistence type="predicted"/>
<feature type="transmembrane region" description="Helical" evidence="1">
    <location>
        <begin position="5"/>
        <end position="23"/>
    </location>
</feature>
<name>A0A5J4FCP9_MICAE</name>
<keyword evidence="1" id="KW-0812">Transmembrane</keyword>